<dbReference type="GO" id="GO:0070762">
    <property type="term" value="C:nuclear pore transmembrane ring"/>
    <property type="evidence" value="ECO:0007669"/>
    <property type="project" value="TreeGrafter"/>
</dbReference>
<dbReference type="GO" id="GO:0106166">
    <property type="term" value="F:spindle pole body-nuclear membrane anchor activity"/>
    <property type="evidence" value="ECO:0007669"/>
    <property type="project" value="TreeGrafter"/>
</dbReference>
<dbReference type="STRING" id="4955.A0A1G4MG07"/>
<feature type="transmembrane region" description="Helical" evidence="13">
    <location>
        <begin position="225"/>
        <end position="247"/>
    </location>
</feature>
<dbReference type="EMBL" id="LT598490">
    <property type="protein sequence ID" value="SCW02770.1"/>
    <property type="molecule type" value="Genomic_DNA"/>
</dbReference>
<evidence type="ECO:0000256" key="9">
    <source>
        <dbReference type="ARBA" id="ARBA00023010"/>
    </source>
</evidence>
<dbReference type="OMA" id="AHMSIGC"/>
<sequence length="593" mass="67125">MVDETSPFPLSSRYSYHSIFSDVSKTRFNHLATRLLFSCALFVGLTSTILCHSCSTRWEYLLILPVKWVSVYIAFLLIIVTRKNYLHVDSLSYSSVVTQVYGQLVSIKTLVYLLIHTLSAVLTASAVRDCIFSNLDYPALAYYRFCAWFMTSLLYATQHVSFDLDKLSFIYGSQHQHPQRFISSRLQNSLAKCLMLAGVFFFLSPILFYYLTYHGFPGIVVNFKCTIVGLIIFQLWDFVNIAFNAYLSIGCLHKGKPISSLSSTPMETLVTGLSSKKVFTKLTAFQELAYRATSPDLQLRLPIYHTRYRNAQIWPSILRECLVTIQETNLNVSTFMRCLESQKENLKRAEVRGTKNISSYHQDDELFGNKHIVSTGYRTRLPGSPPSSENLSHRITLQNNNIFAGDNKPPSYEPVSFSHISNNPILTQQTTLTTALCDVINQAKTTFNAFFFPTQNDNSSAQISLFDLWRVSKKRRAEKLIPVPVCYAECVISLMGLLIKSLDEDPKGGVVSSVGEVLKIFERSVGALGGFAEWEEPNNSQDNAVPDVVTILYDLSINAFLEVVLKYNELLNSVYLDDDVVKLSKWVLEICNE</sequence>
<dbReference type="Pfam" id="PF09531">
    <property type="entry name" value="Ndc1_Nup"/>
    <property type="match status" value="1"/>
</dbReference>
<evidence type="ECO:0000256" key="5">
    <source>
        <dbReference type="ARBA" id="ARBA00022692"/>
    </source>
</evidence>
<accession>A0A1G4MG07</accession>
<reference evidence="15" key="1">
    <citation type="submission" date="2016-03" db="EMBL/GenBank/DDBJ databases">
        <authorList>
            <person name="Devillers H."/>
        </authorList>
    </citation>
    <scope>NUCLEOTIDE SEQUENCE [LARGE SCALE GENOMIC DNA]</scope>
</reference>
<keyword evidence="8 13" id="KW-1133">Transmembrane helix</keyword>
<dbReference type="GO" id="GO:0005816">
    <property type="term" value="C:spindle pole body"/>
    <property type="evidence" value="ECO:0007669"/>
    <property type="project" value="TreeGrafter"/>
</dbReference>
<evidence type="ECO:0000256" key="10">
    <source>
        <dbReference type="ARBA" id="ARBA00023132"/>
    </source>
</evidence>
<keyword evidence="9" id="KW-0811">Translocation</keyword>
<evidence type="ECO:0000256" key="13">
    <source>
        <dbReference type="SAM" id="Phobius"/>
    </source>
</evidence>
<evidence type="ECO:0000256" key="4">
    <source>
        <dbReference type="ARBA" id="ARBA00022448"/>
    </source>
</evidence>
<dbReference type="GO" id="GO:0006999">
    <property type="term" value="P:nuclear pore organization"/>
    <property type="evidence" value="ECO:0007669"/>
    <property type="project" value="TreeGrafter"/>
</dbReference>
<evidence type="ECO:0000256" key="2">
    <source>
        <dbReference type="ARBA" id="ARBA00004567"/>
    </source>
</evidence>
<keyword evidence="11 13" id="KW-0472">Membrane</keyword>
<keyword evidence="12" id="KW-0539">Nucleus</keyword>
<comment type="similarity">
    <text evidence="3">Belongs to the NDC1 family.</text>
</comment>
<evidence type="ECO:0000256" key="12">
    <source>
        <dbReference type="ARBA" id="ARBA00023242"/>
    </source>
</evidence>
<feature type="transmembrane region" description="Helical" evidence="13">
    <location>
        <begin position="194"/>
        <end position="213"/>
    </location>
</feature>
<evidence type="ECO:0000313" key="15">
    <source>
        <dbReference type="Proteomes" id="UP000190831"/>
    </source>
</evidence>
<dbReference type="GO" id="GO:0031965">
    <property type="term" value="C:nuclear membrane"/>
    <property type="evidence" value="ECO:0007669"/>
    <property type="project" value="UniProtKB-SubCell"/>
</dbReference>
<feature type="transmembrane region" description="Helical" evidence="13">
    <location>
        <begin position="139"/>
        <end position="157"/>
    </location>
</feature>
<evidence type="ECO:0000256" key="11">
    <source>
        <dbReference type="ARBA" id="ARBA00023136"/>
    </source>
</evidence>
<dbReference type="Proteomes" id="UP000190831">
    <property type="component" value="Chromosome F"/>
</dbReference>
<evidence type="ECO:0000256" key="6">
    <source>
        <dbReference type="ARBA" id="ARBA00022816"/>
    </source>
</evidence>
<keyword evidence="5 13" id="KW-0812">Transmembrane</keyword>
<keyword evidence="6" id="KW-0509">mRNA transport</keyword>
<dbReference type="GO" id="GO:0051028">
    <property type="term" value="P:mRNA transport"/>
    <property type="evidence" value="ECO:0007669"/>
    <property type="project" value="UniProtKB-KW"/>
</dbReference>
<dbReference type="GO" id="GO:0070631">
    <property type="term" value="P:spindle pole body localization"/>
    <property type="evidence" value="ECO:0007669"/>
    <property type="project" value="TreeGrafter"/>
</dbReference>
<keyword evidence="15" id="KW-1185">Reference proteome</keyword>
<evidence type="ECO:0000256" key="3">
    <source>
        <dbReference type="ARBA" id="ARBA00005760"/>
    </source>
</evidence>
<dbReference type="GO" id="GO:0015031">
    <property type="term" value="P:protein transport"/>
    <property type="evidence" value="ECO:0007669"/>
    <property type="project" value="UniProtKB-KW"/>
</dbReference>
<proteinExistence type="inferred from homology"/>
<gene>
    <name evidence="14" type="ORF">LAFE_0F13894G</name>
</gene>
<protein>
    <submittedName>
        <fullName evidence="14">LAFE_0F13894g1_1</fullName>
    </submittedName>
</protein>
<dbReference type="PANTHER" id="PTHR13269">
    <property type="entry name" value="NUCLEOPORIN NDC1"/>
    <property type="match status" value="1"/>
</dbReference>
<name>A0A1G4MG07_LACFM</name>
<evidence type="ECO:0000256" key="8">
    <source>
        <dbReference type="ARBA" id="ARBA00022989"/>
    </source>
</evidence>
<keyword evidence="7" id="KW-0653">Protein transport</keyword>
<dbReference type="PANTHER" id="PTHR13269:SF6">
    <property type="entry name" value="NUCLEOPORIN NDC1"/>
    <property type="match status" value="1"/>
</dbReference>
<evidence type="ECO:0000313" key="14">
    <source>
        <dbReference type="EMBL" id="SCW02770.1"/>
    </source>
</evidence>
<dbReference type="InterPro" id="IPR019049">
    <property type="entry name" value="Nucleoporin_prot_Ndc1/Nup"/>
</dbReference>
<evidence type="ECO:0000256" key="1">
    <source>
        <dbReference type="ARBA" id="ARBA00004232"/>
    </source>
</evidence>
<evidence type="ECO:0000256" key="7">
    <source>
        <dbReference type="ARBA" id="ARBA00022927"/>
    </source>
</evidence>
<feature type="transmembrane region" description="Helical" evidence="13">
    <location>
        <begin position="31"/>
        <end position="51"/>
    </location>
</feature>
<comment type="subcellular location">
    <subcellularLocation>
        <location evidence="1">Nucleus membrane</location>
        <topology evidence="1">Multi-pass membrane protein</topology>
    </subcellularLocation>
    <subcellularLocation>
        <location evidence="2">Nucleus</location>
        <location evidence="2">Nuclear pore complex</location>
    </subcellularLocation>
</comment>
<feature type="transmembrane region" description="Helical" evidence="13">
    <location>
        <begin position="100"/>
        <end position="127"/>
    </location>
</feature>
<organism evidence="14 15">
    <name type="scientific">Lachancea fermentati</name>
    <name type="common">Zygosaccharomyces fermentati</name>
    <dbReference type="NCBI Taxonomy" id="4955"/>
    <lineage>
        <taxon>Eukaryota</taxon>
        <taxon>Fungi</taxon>
        <taxon>Dikarya</taxon>
        <taxon>Ascomycota</taxon>
        <taxon>Saccharomycotina</taxon>
        <taxon>Saccharomycetes</taxon>
        <taxon>Saccharomycetales</taxon>
        <taxon>Saccharomycetaceae</taxon>
        <taxon>Lachancea</taxon>
    </lineage>
</organism>
<feature type="transmembrane region" description="Helical" evidence="13">
    <location>
        <begin position="58"/>
        <end position="80"/>
    </location>
</feature>
<dbReference type="AlphaFoldDB" id="A0A1G4MG07"/>
<keyword evidence="4" id="KW-0813">Transport</keyword>
<keyword evidence="10" id="KW-0906">Nuclear pore complex</keyword>
<dbReference type="OrthoDB" id="67850at2759"/>